<keyword evidence="2" id="KW-1185">Reference proteome</keyword>
<comment type="caution">
    <text evidence="1">The sequence shown here is derived from an EMBL/GenBank/DDBJ whole genome shotgun (WGS) entry which is preliminary data.</text>
</comment>
<dbReference type="EMBL" id="LJDB01000036">
    <property type="protein sequence ID" value="ONI41485.1"/>
    <property type="molecule type" value="Genomic_DNA"/>
</dbReference>
<accession>A0ACC8XEM8</accession>
<organism evidence="1 2">
    <name type="scientific">Candidatus Epulonipiscium fishelsonii</name>
    <dbReference type="NCBI Taxonomy" id="77094"/>
    <lineage>
        <taxon>Bacteria</taxon>
        <taxon>Bacillati</taxon>
        <taxon>Bacillota</taxon>
        <taxon>Clostridia</taxon>
        <taxon>Lachnospirales</taxon>
        <taxon>Lachnospiraceae</taxon>
        <taxon>Candidatus Epulonipiscium</taxon>
    </lineage>
</organism>
<proteinExistence type="predicted"/>
<reference evidence="1" key="1">
    <citation type="submission" date="2016-08" db="EMBL/GenBank/DDBJ databases">
        <authorList>
            <person name="Ngugi D.K."/>
            <person name="Miyake S."/>
            <person name="Stingl U."/>
        </authorList>
    </citation>
    <scope>NUCLEOTIDE SEQUENCE</scope>
    <source>
        <strain evidence="1">SCG-B11WGA-EpuloA1</strain>
    </source>
</reference>
<sequence length="265" mass="30844">MYDLATKLAKTIIEENYDCGSDLGFIIDRKNGIVKIRLTDIEIDINQDTLGIEIREESEEISKLIKEEINQPLGTDLLEFNIKTENLEETISNFLKKYINYYNKSYNANNIMFSIQDITVMSFISMIPRIADFINISYSSLSLRKSYFLEIYNGSDEPFTIIENNIYPVKGDLSIKAEGINFKSETNFNQDTLGKNYHTLLNNACQALENGDLDEKNKDKLIWLFKNCEDHFVYFTKKLLAGELEKSNESFYEIYKNGEARKYYK</sequence>
<evidence type="ECO:0000313" key="2">
    <source>
        <dbReference type="Proteomes" id="UP000188605"/>
    </source>
</evidence>
<gene>
    <name evidence="1" type="ORF">AN396_03505</name>
</gene>
<name>A0ACC8XEM8_9FIRM</name>
<evidence type="ECO:0000313" key="1">
    <source>
        <dbReference type="EMBL" id="ONI41485.1"/>
    </source>
</evidence>
<dbReference type="Proteomes" id="UP000188605">
    <property type="component" value="Unassembled WGS sequence"/>
</dbReference>
<protein>
    <submittedName>
        <fullName evidence="1">Uncharacterized protein</fullName>
    </submittedName>
</protein>